<evidence type="ECO:0000313" key="3">
    <source>
        <dbReference type="Proteomes" id="UP001623232"/>
    </source>
</evidence>
<dbReference type="InterPro" id="IPR036397">
    <property type="entry name" value="RNaseH_sf"/>
</dbReference>
<organism evidence="2 3">
    <name type="scientific">Aliisedimentitalea scapharcae</name>
    <dbReference type="NCBI Taxonomy" id="1524259"/>
    <lineage>
        <taxon>Bacteria</taxon>
        <taxon>Pseudomonadati</taxon>
        <taxon>Pseudomonadota</taxon>
        <taxon>Alphaproteobacteria</taxon>
        <taxon>Rhodobacterales</taxon>
        <taxon>Roseobacteraceae</taxon>
        <taxon>Aliisedimentitalea</taxon>
    </lineage>
</organism>
<gene>
    <name evidence="2" type="ORF">QEZ52_17845</name>
</gene>
<dbReference type="EMBL" id="CP123584">
    <property type="protein sequence ID" value="WZK88444.1"/>
    <property type="molecule type" value="Genomic_DNA"/>
</dbReference>
<dbReference type="CDD" id="cd06130">
    <property type="entry name" value="DNA_pol_III_epsilon_like"/>
    <property type="match status" value="1"/>
</dbReference>
<keyword evidence="2" id="KW-0378">Hydrolase</keyword>
<dbReference type="RefSeq" id="WP_406645830.1">
    <property type="nucleotide sequence ID" value="NZ_CP123584.1"/>
</dbReference>
<keyword evidence="2" id="KW-0269">Exonuclease</keyword>
<dbReference type="InterPro" id="IPR012337">
    <property type="entry name" value="RNaseH-like_sf"/>
</dbReference>
<protein>
    <submittedName>
        <fullName evidence="2">3'-5' exonuclease</fullName>
        <ecNumber evidence="2">3.1.-.-</ecNumber>
    </submittedName>
</protein>
<accession>A0ABZ2XQS9</accession>
<reference evidence="2 3" key="1">
    <citation type="submission" date="2023-04" db="EMBL/GenBank/DDBJ databases">
        <title>Complete genome sequence of Alisedimentitalea scapharcae.</title>
        <authorList>
            <person name="Rong J.-C."/>
            <person name="Yi M.-L."/>
            <person name="Zhao Q."/>
        </authorList>
    </citation>
    <scope>NUCLEOTIDE SEQUENCE [LARGE SCALE GENOMIC DNA]</scope>
    <source>
        <strain evidence="2 3">KCTC 42119</strain>
    </source>
</reference>
<dbReference type="Pfam" id="PF00929">
    <property type="entry name" value="RNase_T"/>
    <property type="match status" value="1"/>
</dbReference>
<proteinExistence type="predicted"/>
<feature type="domain" description="Exonuclease" evidence="1">
    <location>
        <begin position="11"/>
        <end position="176"/>
    </location>
</feature>
<keyword evidence="3" id="KW-1185">Reference proteome</keyword>
<dbReference type="EC" id="3.1.-.-" evidence="2"/>
<evidence type="ECO:0000313" key="2">
    <source>
        <dbReference type="EMBL" id="WZK88444.1"/>
    </source>
</evidence>
<dbReference type="InterPro" id="IPR013520">
    <property type="entry name" value="Ribonucl_H"/>
</dbReference>
<dbReference type="PANTHER" id="PTHR30231">
    <property type="entry name" value="DNA POLYMERASE III SUBUNIT EPSILON"/>
    <property type="match status" value="1"/>
</dbReference>
<dbReference type="SMART" id="SM00479">
    <property type="entry name" value="EXOIII"/>
    <property type="match status" value="1"/>
</dbReference>
<sequence length="194" mass="20930">MTTPIPDGDFRFIALDVETSCADSASICQIGLACVGTLGSIQSYTTLVDPQLPFAPFNVELHGIGADTVCGAPTFTQIWPQLLPLLTRHPLVQHSRFDEKAIAAACKMHGLASPRLQWSNSVTIARKAWPELKGSGGHGLANLKEVLGLVFKHHDAGEDARAAALVTLQAEQKMGRSFAEITGHRHGFQLSFQF</sequence>
<dbReference type="Proteomes" id="UP001623232">
    <property type="component" value="Chromosome"/>
</dbReference>
<dbReference type="Gene3D" id="3.30.420.10">
    <property type="entry name" value="Ribonuclease H-like superfamily/Ribonuclease H"/>
    <property type="match status" value="1"/>
</dbReference>
<dbReference type="PANTHER" id="PTHR30231:SF42">
    <property type="entry name" value="EXONUCLEASE"/>
    <property type="match status" value="1"/>
</dbReference>
<evidence type="ECO:0000259" key="1">
    <source>
        <dbReference type="SMART" id="SM00479"/>
    </source>
</evidence>
<name>A0ABZ2XQS9_9RHOB</name>
<dbReference type="GO" id="GO:0004527">
    <property type="term" value="F:exonuclease activity"/>
    <property type="evidence" value="ECO:0007669"/>
    <property type="project" value="UniProtKB-KW"/>
</dbReference>
<dbReference type="SUPFAM" id="SSF53098">
    <property type="entry name" value="Ribonuclease H-like"/>
    <property type="match status" value="1"/>
</dbReference>
<keyword evidence="2" id="KW-0540">Nuclease</keyword>